<accession>A0A0E9S0V1</accession>
<reference evidence="1" key="2">
    <citation type="journal article" date="2015" name="Fish Shellfish Immunol.">
        <title>Early steps in the European eel (Anguilla anguilla)-Vibrio vulnificus interaction in the gills: Role of the RtxA13 toxin.</title>
        <authorList>
            <person name="Callol A."/>
            <person name="Pajuelo D."/>
            <person name="Ebbesson L."/>
            <person name="Teles M."/>
            <person name="MacKenzie S."/>
            <person name="Amaro C."/>
        </authorList>
    </citation>
    <scope>NUCLEOTIDE SEQUENCE</scope>
</reference>
<protein>
    <submittedName>
        <fullName evidence="1">Uncharacterized protein</fullName>
    </submittedName>
</protein>
<evidence type="ECO:0000313" key="1">
    <source>
        <dbReference type="EMBL" id="JAH34260.1"/>
    </source>
</evidence>
<name>A0A0E9S0V1_ANGAN</name>
<dbReference type="EMBL" id="GBXM01074317">
    <property type="protein sequence ID" value="JAH34260.1"/>
    <property type="molecule type" value="Transcribed_RNA"/>
</dbReference>
<proteinExistence type="predicted"/>
<reference evidence="1" key="1">
    <citation type="submission" date="2014-11" db="EMBL/GenBank/DDBJ databases">
        <authorList>
            <person name="Amaro Gonzalez C."/>
        </authorList>
    </citation>
    <scope>NUCLEOTIDE SEQUENCE</scope>
</reference>
<sequence>MGLGSGVGKKTTICTSSIPESSKASAVYCRVILNITSSNDRTTPISFRGDMTHRRHYYRIFPYRDCKK</sequence>
<organism evidence="1">
    <name type="scientific">Anguilla anguilla</name>
    <name type="common">European freshwater eel</name>
    <name type="synonym">Muraena anguilla</name>
    <dbReference type="NCBI Taxonomy" id="7936"/>
    <lineage>
        <taxon>Eukaryota</taxon>
        <taxon>Metazoa</taxon>
        <taxon>Chordata</taxon>
        <taxon>Craniata</taxon>
        <taxon>Vertebrata</taxon>
        <taxon>Euteleostomi</taxon>
        <taxon>Actinopterygii</taxon>
        <taxon>Neopterygii</taxon>
        <taxon>Teleostei</taxon>
        <taxon>Anguilliformes</taxon>
        <taxon>Anguillidae</taxon>
        <taxon>Anguilla</taxon>
    </lineage>
</organism>
<dbReference type="AlphaFoldDB" id="A0A0E9S0V1"/>